<dbReference type="Proteomes" id="UP000192796">
    <property type="component" value="Unassembled WGS sequence"/>
</dbReference>
<keyword evidence="1 2" id="KW-0238">DNA-binding</keyword>
<dbReference type="EMBL" id="LVYD01000052">
    <property type="protein sequence ID" value="OQP62069.1"/>
    <property type="molecule type" value="Genomic_DNA"/>
</dbReference>
<reference evidence="5 6" key="1">
    <citation type="submission" date="2016-03" db="EMBL/GenBank/DDBJ databases">
        <title>Niastella vici sp. nov., isolated from farmland soil.</title>
        <authorList>
            <person name="Chen L."/>
            <person name="Wang D."/>
            <person name="Yang S."/>
            <person name="Wang G."/>
        </authorList>
    </citation>
    <scope>NUCLEOTIDE SEQUENCE [LARGE SCALE GENOMIC DNA]</scope>
    <source>
        <strain evidence="5 6">DJ57</strain>
    </source>
</reference>
<accession>A0A1V9FUM4</accession>
<dbReference type="GO" id="GO:0006260">
    <property type="term" value="P:DNA replication"/>
    <property type="evidence" value="ECO:0007669"/>
    <property type="project" value="InterPro"/>
</dbReference>
<evidence type="ECO:0000313" key="6">
    <source>
        <dbReference type="Proteomes" id="UP000192796"/>
    </source>
</evidence>
<dbReference type="OrthoDB" id="957856at2"/>
<dbReference type="NCBIfam" id="TIGR00621">
    <property type="entry name" value="ssb"/>
    <property type="match status" value="1"/>
</dbReference>
<evidence type="ECO:0000256" key="4">
    <source>
        <dbReference type="SAM" id="MobiDB-lite"/>
    </source>
</evidence>
<dbReference type="PROSITE" id="PS50935">
    <property type="entry name" value="SSB"/>
    <property type="match status" value="1"/>
</dbReference>
<feature type="region of interest" description="Disordered" evidence="4">
    <location>
        <begin position="108"/>
        <end position="149"/>
    </location>
</feature>
<dbReference type="InterPro" id="IPR011344">
    <property type="entry name" value="ssDNA-bd"/>
</dbReference>
<protein>
    <recommendedName>
        <fullName evidence="2 3">Single-stranded DNA-binding protein</fullName>
    </recommendedName>
</protein>
<sequence length="149" mass="15863">MIKLQVIGNLGKDCVTNNVNGKTVMNFTVAHTERFRDAQGNQKDKTIWVDCAYWSDRTGIAPYLRKGTQVYVEGNPELRTFTKQDGTYGASLTLRVISIQLLGGRPEGGSGGSDFSGGNQYSAPAAPKAGANVSSGGGGFNEPVDDLPF</sequence>
<organism evidence="5 6">
    <name type="scientific">Niastella vici</name>
    <dbReference type="NCBI Taxonomy" id="1703345"/>
    <lineage>
        <taxon>Bacteria</taxon>
        <taxon>Pseudomonadati</taxon>
        <taxon>Bacteroidota</taxon>
        <taxon>Chitinophagia</taxon>
        <taxon>Chitinophagales</taxon>
        <taxon>Chitinophagaceae</taxon>
        <taxon>Niastella</taxon>
    </lineage>
</organism>
<dbReference type="Pfam" id="PF00436">
    <property type="entry name" value="SSB"/>
    <property type="match status" value="1"/>
</dbReference>
<dbReference type="PANTHER" id="PTHR10302">
    <property type="entry name" value="SINGLE-STRANDED DNA-BINDING PROTEIN"/>
    <property type="match status" value="1"/>
</dbReference>
<dbReference type="InterPro" id="IPR000424">
    <property type="entry name" value="Primosome_PriB/ssb"/>
</dbReference>
<dbReference type="AlphaFoldDB" id="A0A1V9FUM4"/>
<dbReference type="Gene3D" id="2.40.50.140">
    <property type="entry name" value="Nucleic acid-binding proteins"/>
    <property type="match status" value="1"/>
</dbReference>
<dbReference type="STRING" id="1703345.A3860_29390"/>
<dbReference type="PIRSF" id="PIRSF002070">
    <property type="entry name" value="SSB"/>
    <property type="match status" value="1"/>
</dbReference>
<dbReference type="GO" id="GO:0009295">
    <property type="term" value="C:nucleoid"/>
    <property type="evidence" value="ECO:0007669"/>
    <property type="project" value="TreeGrafter"/>
</dbReference>
<keyword evidence="6" id="KW-1185">Reference proteome</keyword>
<comment type="caution">
    <text evidence="5">The sequence shown here is derived from an EMBL/GenBank/DDBJ whole genome shotgun (WGS) entry which is preliminary data.</text>
</comment>
<evidence type="ECO:0000256" key="1">
    <source>
        <dbReference type="ARBA" id="ARBA00023125"/>
    </source>
</evidence>
<name>A0A1V9FUM4_9BACT</name>
<gene>
    <name evidence="5" type="ORF">A3860_29390</name>
</gene>
<dbReference type="PANTHER" id="PTHR10302:SF0">
    <property type="entry name" value="SINGLE-STRANDED DNA-BINDING PROTEIN, MITOCHONDRIAL"/>
    <property type="match status" value="1"/>
</dbReference>
<dbReference type="SUPFAM" id="SSF50249">
    <property type="entry name" value="Nucleic acid-binding proteins"/>
    <property type="match status" value="1"/>
</dbReference>
<dbReference type="GO" id="GO:0003697">
    <property type="term" value="F:single-stranded DNA binding"/>
    <property type="evidence" value="ECO:0007669"/>
    <property type="project" value="InterPro"/>
</dbReference>
<dbReference type="InterPro" id="IPR012340">
    <property type="entry name" value="NA-bd_OB-fold"/>
</dbReference>
<dbReference type="RefSeq" id="WP_081149620.1">
    <property type="nucleotide sequence ID" value="NZ_LVYD01000052.1"/>
</dbReference>
<evidence type="ECO:0000256" key="3">
    <source>
        <dbReference type="RuleBase" id="RU000524"/>
    </source>
</evidence>
<evidence type="ECO:0000256" key="2">
    <source>
        <dbReference type="PIRNR" id="PIRNR002070"/>
    </source>
</evidence>
<dbReference type="CDD" id="cd04496">
    <property type="entry name" value="SSB_OBF"/>
    <property type="match status" value="1"/>
</dbReference>
<evidence type="ECO:0000313" key="5">
    <source>
        <dbReference type="EMBL" id="OQP62069.1"/>
    </source>
</evidence>
<proteinExistence type="predicted"/>